<protein>
    <submittedName>
        <fullName evidence="2">Uncharacterized protein</fullName>
    </submittedName>
</protein>
<evidence type="ECO:0000313" key="2">
    <source>
        <dbReference type="EMBL" id="AUN97200.1"/>
    </source>
</evidence>
<evidence type="ECO:0000313" key="3">
    <source>
        <dbReference type="Proteomes" id="UP000235584"/>
    </source>
</evidence>
<dbReference type="InterPro" id="IPR029052">
    <property type="entry name" value="Metallo-depent_PP-like"/>
</dbReference>
<dbReference type="AlphaFoldDB" id="A0A2K9NNU6"/>
<reference evidence="2 3" key="1">
    <citation type="submission" date="2018-01" db="EMBL/GenBank/DDBJ databases">
        <title>Complete genome sequence of Bacteriovorax stolpii DSM12778.</title>
        <authorList>
            <person name="Tang B."/>
            <person name="Chang J."/>
        </authorList>
    </citation>
    <scope>NUCLEOTIDE SEQUENCE [LARGE SCALE GENOMIC DNA]</scope>
    <source>
        <strain evidence="2 3">DSM 12778</strain>
    </source>
</reference>
<keyword evidence="1" id="KW-0547">Nucleotide-binding</keyword>
<dbReference type="Gene3D" id="3.90.780.10">
    <property type="entry name" value="5'-Nucleotidase, C-terminal domain"/>
    <property type="match status" value="1"/>
</dbReference>
<dbReference type="RefSeq" id="WP_102242495.1">
    <property type="nucleotide sequence ID" value="NZ_CP025704.1"/>
</dbReference>
<keyword evidence="1" id="KW-0732">Signal</keyword>
<dbReference type="PRINTS" id="PR01607">
    <property type="entry name" value="APYRASEFAMLY"/>
</dbReference>
<dbReference type="EMBL" id="CP025704">
    <property type="protein sequence ID" value="AUN97200.1"/>
    <property type="molecule type" value="Genomic_DNA"/>
</dbReference>
<dbReference type="Pfam" id="PF00149">
    <property type="entry name" value="Metallophos"/>
    <property type="match status" value="1"/>
</dbReference>
<dbReference type="KEGG" id="bsto:C0V70_03565"/>
<comment type="similarity">
    <text evidence="1">Belongs to the 5'-nucleotidase family.</text>
</comment>
<dbReference type="InterPro" id="IPR036907">
    <property type="entry name" value="5'-Nucleotdase_C_sf"/>
</dbReference>
<dbReference type="GO" id="GO:0009166">
    <property type="term" value="P:nucleotide catabolic process"/>
    <property type="evidence" value="ECO:0007669"/>
    <property type="project" value="InterPro"/>
</dbReference>
<dbReference type="PANTHER" id="PTHR11575">
    <property type="entry name" value="5'-NUCLEOTIDASE-RELATED"/>
    <property type="match status" value="1"/>
</dbReference>
<proteinExistence type="inferred from homology"/>
<dbReference type="Proteomes" id="UP000235584">
    <property type="component" value="Chromosome"/>
</dbReference>
<dbReference type="SUPFAM" id="SSF56300">
    <property type="entry name" value="Metallo-dependent phosphatases"/>
    <property type="match status" value="1"/>
</dbReference>
<keyword evidence="3" id="KW-1185">Reference proteome</keyword>
<organism evidence="2 3">
    <name type="scientific">Bacteriovorax stolpii</name>
    <name type="common">Bdellovibrio stolpii</name>
    <dbReference type="NCBI Taxonomy" id="960"/>
    <lineage>
        <taxon>Bacteria</taxon>
        <taxon>Pseudomonadati</taxon>
        <taxon>Bdellovibrionota</taxon>
        <taxon>Bacteriovoracia</taxon>
        <taxon>Bacteriovoracales</taxon>
        <taxon>Bacteriovoracaceae</taxon>
        <taxon>Bacteriovorax</taxon>
    </lineage>
</organism>
<feature type="chain" id="PRO_5041746273" evidence="1">
    <location>
        <begin position="19"/>
        <end position="559"/>
    </location>
</feature>
<evidence type="ECO:0000256" key="1">
    <source>
        <dbReference type="RuleBase" id="RU362119"/>
    </source>
</evidence>
<dbReference type="InterPro" id="IPR004843">
    <property type="entry name" value="Calcineurin-like_PHP"/>
</dbReference>
<dbReference type="GO" id="GO:0016787">
    <property type="term" value="F:hydrolase activity"/>
    <property type="evidence" value="ECO:0007669"/>
    <property type="project" value="UniProtKB-KW"/>
</dbReference>
<dbReference type="GO" id="GO:0000166">
    <property type="term" value="F:nucleotide binding"/>
    <property type="evidence" value="ECO:0007669"/>
    <property type="project" value="UniProtKB-KW"/>
</dbReference>
<dbReference type="InterPro" id="IPR006179">
    <property type="entry name" value="5_nucleotidase/apyrase"/>
</dbReference>
<name>A0A2K9NNU6_BACTC</name>
<dbReference type="Gene3D" id="3.60.21.10">
    <property type="match status" value="1"/>
</dbReference>
<sequence>MKKLTFLGLLVLSFPLFSAEIPFTVFHTNDLHSHLDGVKVPSGETYEKRGGFARLTSVISELREKKKDEIVIGVDAGDFFSGTIFSAIGVSSLKDFPEYQFFMENKYDLLTFGNHEFDPLNDGLEIMLKKMLQAPDKTPLVASNLYVNHDSPLRKYLENPDLVKPYMVKEFQSPKGNLRVGFLGILGPDGCLVSRSTRGDVHFIGFDDEKSKQKLGALADHLNKLIIELKKDKKVDLVILSMHGGGKESHELASKLRGLDVFVSGHTHKQEFAIVNGVPVNQTGSYGENLGLMEFTFDTKLKKVKMTNPAGNHVITITEKIAENKEWKRRIDQWRKKSFELMGQKADPSEIIFTPKKSYIRSSAIPNPMGELVTHAILTELNDTIKDDKIDAYFTSMGLVRTSFHKNTPYSRAEIFEATSIGFDKNKTPGVDVVSFYLSPKDVKLVINFMEIYTYISTSFSPAISPNLSFKIRKWGIPFINRIHDIKLNGKALSDYDRPIKIATNKFVVMNIETVKKITRGFVDLVPKTKTGEPVKDYVVHPKEYLLMIEHFKKHPGYY</sequence>
<feature type="signal peptide" evidence="1">
    <location>
        <begin position="1"/>
        <end position="18"/>
    </location>
</feature>
<dbReference type="GO" id="GO:0030288">
    <property type="term" value="C:outer membrane-bounded periplasmic space"/>
    <property type="evidence" value="ECO:0007669"/>
    <property type="project" value="TreeGrafter"/>
</dbReference>
<dbReference type="PANTHER" id="PTHR11575:SF24">
    <property type="entry name" value="5'-NUCLEOTIDASE"/>
    <property type="match status" value="1"/>
</dbReference>
<accession>A0A2K9NNU6</accession>
<gene>
    <name evidence="2" type="ORF">C0V70_03565</name>
</gene>
<keyword evidence="1" id="KW-0378">Hydrolase</keyword>